<dbReference type="InterPro" id="IPR003593">
    <property type="entry name" value="AAA+_ATPase"/>
</dbReference>
<comment type="subcellular location">
    <subcellularLocation>
        <location evidence="1">Cell membrane</location>
        <topology evidence="1">Multi-pass membrane protein</topology>
    </subcellularLocation>
</comment>
<evidence type="ECO:0000256" key="1">
    <source>
        <dbReference type="ARBA" id="ARBA00004651"/>
    </source>
</evidence>
<dbReference type="InterPro" id="IPR003439">
    <property type="entry name" value="ABC_transporter-like_ATP-bd"/>
</dbReference>
<feature type="transmembrane region" description="Helical" evidence="7">
    <location>
        <begin position="143"/>
        <end position="171"/>
    </location>
</feature>
<dbReference type="SUPFAM" id="SSF90123">
    <property type="entry name" value="ABC transporter transmembrane region"/>
    <property type="match status" value="1"/>
</dbReference>
<dbReference type="EC" id="3.6.3.-" evidence="10"/>
<dbReference type="GO" id="GO:0005524">
    <property type="term" value="F:ATP binding"/>
    <property type="evidence" value="ECO:0007669"/>
    <property type="project" value="UniProtKB-KW"/>
</dbReference>
<reference evidence="10" key="1">
    <citation type="submission" date="2022-01" db="EMBL/GenBank/DDBJ databases">
        <authorList>
            <person name="Criscuolo A."/>
        </authorList>
    </citation>
    <scope>NUCLEOTIDE SEQUENCE</scope>
    <source>
        <strain evidence="10">CIP111892</strain>
    </source>
</reference>
<dbReference type="InterPro" id="IPR036640">
    <property type="entry name" value="ABC1_TM_sf"/>
</dbReference>
<dbReference type="SMART" id="SM00382">
    <property type="entry name" value="AAA"/>
    <property type="match status" value="1"/>
</dbReference>
<evidence type="ECO:0000259" key="9">
    <source>
        <dbReference type="PROSITE" id="PS50929"/>
    </source>
</evidence>
<keyword evidence="10" id="KW-0378">Hydrolase</keyword>
<feature type="transmembrane region" description="Helical" evidence="7">
    <location>
        <begin position="58"/>
        <end position="80"/>
    </location>
</feature>
<dbReference type="PROSITE" id="PS50893">
    <property type="entry name" value="ABC_TRANSPORTER_2"/>
    <property type="match status" value="1"/>
</dbReference>
<gene>
    <name evidence="10" type="ORF">PAECIP111892_04429</name>
</gene>
<keyword evidence="2 7" id="KW-0812">Transmembrane</keyword>
<dbReference type="CDD" id="cd07346">
    <property type="entry name" value="ABC_6TM_exporters"/>
    <property type="match status" value="1"/>
</dbReference>
<evidence type="ECO:0000256" key="4">
    <source>
        <dbReference type="ARBA" id="ARBA00022840"/>
    </source>
</evidence>
<accession>A0ABN8GV06</accession>
<dbReference type="InterPro" id="IPR011527">
    <property type="entry name" value="ABC1_TM_dom"/>
</dbReference>
<protein>
    <submittedName>
        <fullName evidence="10">Multidrug export ATP-binding/permease protein</fullName>
        <ecNumber evidence="10">3.6.3.-</ecNumber>
    </submittedName>
</protein>
<dbReference type="PROSITE" id="PS00211">
    <property type="entry name" value="ABC_TRANSPORTER_1"/>
    <property type="match status" value="1"/>
</dbReference>
<dbReference type="Pfam" id="PF00005">
    <property type="entry name" value="ABC_tran"/>
    <property type="match status" value="1"/>
</dbReference>
<evidence type="ECO:0000256" key="3">
    <source>
        <dbReference type="ARBA" id="ARBA00022741"/>
    </source>
</evidence>
<evidence type="ECO:0000313" key="10">
    <source>
        <dbReference type="EMBL" id="CAH1217522.1"/>
    </source>
</evidence>
<evidence type="ECO:0000256" key="6">
    <source>
        <dbReference type="ARBA" id="ARBA00023136"/>
    </source>
</evidence>
<evidence type="ECO:0000259" key="8">
    <source>
        <dbReference type="PROSITE" id="PS50893"/>
    </source>
</evidence>
<name>A0ABN8GV06_9BACL</name>
<feature type="transmembrane region" description="Helical" evidence="7">
    <location>
        <begin position="245"/>
        <end position="267"/>
    </location>
</feature>
<dbReference type="PANTHER" id="PTHR43394">
    <property type="entry name" value="ATP-DEPENDENT PERMEASE MDL1, MITOCHONDRIAL"/>
    <property type="match status" value="1"/>
</dbReference>
<dbReference type="Gene3D" id="1.20.1560.10">
    <property type="entry name" value="ABC transporter type 1, transmembrane domain"/>
    <property type="match status" value="1"/>
</dbReference>
<dbReference type="InterPro" id="IPR039421">
    <property type="entry name" value="Type_1_exporter"/>
</dbReference>
<dbReference type="Gene3D" id="3.40.50.300">
    <property type="entry name" value="P-loop containing nucleotide triphosphate hydrolases"/>
    <property type="match status" value="1"/>
</dbReference>
<evidence type="ECO:0000256" key="2">
    <source>
        <dbReference type="ARBA" id="ARBA00022692"/>
    </source>
</evidence>
<evidence type="ECO:0000313" key="11">
    <source>
        <dbReference type="Proteomes" id="UP000838324"/>
    </source>
</evidence>
<keyword evidence="6 7" id="KW-0472">Membrane</keyword>
<dbReference type="InterPro" id="IPR017871">
    <property type="entry name" value="ABC_transporter-like_CS"/>
</dbReference>
<dbReference type="SUPFAM" id="SSF52540">
    <property type="entry name" value="P-loop containing nucleoside triphosphate hydrolases"/>
    <property type="match status" value="1"/>
</dbReference>
<keyword evidence="5 7" id="KW-1133">Transmembrane helix</keyword>
<dbReference type="PROSITE" id="PS50929">
    <property type="entry name" value="ABC_TM1F"/>
    <property type="match status" value="1"/>
</dbReference>
<keyword evidence="11" id="KW-1185">Reference proteome</keyword>
<proteinExistence type="predicted"/>
<feature type="transmembrane region" description="Helical" evidence="7">
    <location>
        <begin position="273"/>
        <end position="293"/>
    </location>
</feature>
<keyword evidence="3" id="KW-0547">Nucleotide-binding</keyword>
<organism evidence="10 11">
    <name type="scientific">Paenibacillus auburnensis</name>
    <dbReference type="NCBI Taxonomy" id="2905649"/>
    <lineage>
        <taxon>Bacteria</taxon>
        <taxon>Bacillati</taxon>
        <taxon>Bacillota</taxon>
        <taxon>Bacilli</taxon>
        <taxon>Bacillales</taxon>
        <taxon>Paenibacillaceae</taxon>
        <taxon>Paenibacillus</taxon>
    </lineage>
</organism>
<dbReference type="Pfam" id="PF00664">
    <property type="entry name" value="ABC_membrane"/>
    <property type="match status" value="1"/>
</dbReference>
<feature type="domain" description="ABC transporter" evidence="8">
    <location>
        <begin position="336"/>
        <end position="571"/>
    </location>
</feature>
<dbReference type="InterPro" id="IPR027417">
    <property type="entry name" value="P-loop_NTPase"/>
</dbReference>
<dbReference type="PANTHER" id="PTHR43394:SF1">
    <property type="entry name" value="ATP-BINDING CASSETTE SUB-FAMILY B MEMBER 10, MITOCHONDRIAL"/>
    <property type="match status" value="1"/>
</dbReference>
<feature type="domain" description="ABC transmembrane type-1" evidence="9">
    <location>
        <begin position="22"/>
        <end position="302"/>
    </location>
</feature>
<keyword evidence="4 10" id="KW-0067">ATP-binding</keyword>
<evidence type="ECO:0000256" key="5">
    <source>
        <dbReference type="ARBA" id="ARBA00022989"/>
    </source>
</evidence>
<sequence length="607" mass="66402">MKKSVFSRLSTYMLRHKLIYTVLLLTTLVSIVYDLTTAWYLSRITDAAVRLDVEAFSGLIAFGVLFLLVGLLNSYAGAYFKTKVSAKIRNELRLEMMGHTLRLPQSYFDRNHSGDLLSRFTNDNQSVGEACGKVMIDLIRNPLLALAAFAYLLYINWLLALICFAMGPLLFLTGKVFGNAMRLNSVKLQESMSRTTSFLNDILGSSVVFKSFSIERRLLKQYQGHSEDINATEQKRGKIEGATGALASVLGHATFLLALIIAGWFVAKGKLEVGAMIAFIQLMNYLIMPFSSLPGLVASMQQSLGAAERIFEVIDEPAEVKVLPEPLAKQPDFERLVLSGVSFHYPDAGKASLSKISMELPQGSQVAVVGPSGGGKSTLFKLLLGFYTPDEGAIAINGTDITALSLDHLRSYFAYVPQESGLYTGSIRDNIQNGRPGAPDDEIKEALRQANAYDFVMELPDGMDTDIGEHGSRLSGGQRQRLSIARAMLKNAPVLLLDEATAALDNESEKMVQQAIRKLMKDKSTIVIAHRLSTIQNADLILVMENGEIVERGSHIELLAAEGRYYDLYHSQLEQEDGAAEAGNKGVATVKTVTAAEQSFTAAVTGQ</sequence>
<dbReference type="GO" id="GO:0016787">
    <property type="term" value="F:hydrolase activity"/>
    <property type="evidence" value="ECO:0007669"/>
    <property type="project" value="UniProtKB-KW"/>
</dbReference>
<dbReference type="Proteomes" id="UP000838324">
    <property type="component" value="Unassembled WGS sequence"/>
</dbReference>
<dbReference type="EMBL" id="CAKMMG010000008">
    <property type="protein sequence ID" value="CAH1217522.1"/>
    <property type="molecule type" value="Genomic_DNA"/>
</dbReference>
<dbReference type="RefSeq" id="WP_236336286.1">
    <property type="nucleotide sequence ID" value="NZ_CAKMMG010000008.1"/>
</dbReference>
<evidence type="ECO:0000256" key="7">
    <source>
        <dbReference type="SAM" id="Phobius"/>
    </source>
</evidence>
<comment type="caution">
    <text evidence="10">The sequence shown here is derived from an EMBL/GenBank/DDBJ whole genome shotgun (WGS) entry which is preliminary data.</text>
</comment>